<name>O16397_CAEEL</name>
<dbReference type="GeneID" id="182728"/>
<keyword evidence="1" id="KW-0812">Transmembrane</keyword>
<keyword evidence="1" id="KW-1133">Transmembrane helix</keyword>
<dbReference type="PaxDb" id="6239-C17E7.2"/>
<dbReference type="AGR" id="WB:WBGene00005404"/>
<dbReference type="OrthoDB" id="5822701at2759"/>
<dbReference type="InterPro" id="IPR053220">
    <property type="entry name" value="Nematode_rcpt-like_serp_H"/>
</dbReference>
<dbReference type="SUPFAM" id="SSF81321">
    <property type="entry name" value="Family A G protein-coupled receptor-like"/>
    <property type="match status" value="1"/>
</dbReference>
<keyword evidence="3" id="KW-1185">Reference proteome</keyword>
<dbReference type="PIR" id="T31829">
    <property type="entry name" value="T31829"/>
</dbReference>
<evidence type="ECO:0000313" key="4">
    <source>
        <dbReference type="WormBase" id="C17E7.2"/>
    </source>
</evidence>
<evidence type="ECO:0000313" key="3">
    <source>
        <dbReference type="Proteomes" id="UP000001940"/>
    </source>
</evidence>
<feature type="transmembrane region" description="Helical" evidence="1">
    <location>
        <begin position="53"/>
        <end position="78"/>
    </location>
</feature>
<dbReference type="EMBL" id="BX284605">
    <property type="protein sequence ID" value="CCD64867.1"/>
    <property type="molecule type" value="Genomic_DNA"/>
</dbReference>
<keyword evidence="2" id="KW-0675">Receptor</keyword>
<proteinExistence type="predicted"/>
<dbReference type="AlphaFoldDB" id="O16397"/>
<dbReference type="WormBase" id="C17E7.2">
    <property type="protein sequence ID" value="CE38033"/>
    <property type="gene ID" value="WBGene00005404"/>
    <property type="gene designation" value="srh-190"/>
</dbReference>
<feature type="transmembrane region" description="Helical" evidence="1">
    <location>
        <begin position="141"/>
        <end position="160"/>
    </location>
</feature>
<sequence>MIDCIPESGYFDSPDFLANTMHVFTVIATPIHIFAFYCVLAKTEDQMKSVKMYLLNLHSSIVLFDYSLNFLSCPFILIPELAGYPLGIFKYFNAPVEYYVVEVGIAGACMIISVVSIFENRFYVICTFSWRDHWTIVRRPWLLLHYIEIFVFMFSLTLIVPDQKIGLELVFENLPCLPKDIYEAPVFVLASDYTYQLIAAVFIISQLCFEIGFFVTYLVWNSYKQLKDMKISKQTFELQRKFFIALVIQLVVPSAFFVIPVAYMLASFSLYYYNQAFTNVAFIVVSIHGVSSTLAMIFLHRPYRRAIFKMIYKRGSYPSTVSKIRSTTGITVI</sequence>
<dbReference type="OMA" id="ANDYTIH"/>
<dbReference type="PANTHER" id="PTHR22941">
    <property type="entry name" value="SERPENTINE RECEPTOR"/>
    <property type="match status" value="1"/>
</dbReference>
<dbReference type="InParanoid" id="O16397"/>
<organism evidence="2 3">
    <name type="scientific">Caenorhabditis elegans</name>
    <dbReference type="NCBI Taxonomy" id="6239"/>
    <lineage>
        <taxon>Eukaryota</taxon>
        <taxon>Metazoa</taxon>
        <taxon>Ecdysozoa</taxon>
        <taxon>Nematoda</taxon>
        <taxon>Chromadorea</taxon>
        <taxon>Rhabditida</taxon>
        <taxon>Rhabditina</taxon>
        <taxon>Rhabditomorpha</taxon>
        <taxon>Rhabditoidea</taxon>
        <taxon>Rhabditidae</taxon>
        <taxon>Peloderinae</taxon>
        <taxon>Caenorhabditis</taxon>
    </lineage>
</organism>
<dbReference type="Proteomes" id="UP000001940">
    <property type="component" value="Chromosome V"/>
</dbReference>
<feature type="transmembrane region" description="Helical" evidence="1">
    <location>
        <begin position="98"/>
        <end position="120"/>
    </location>
</feature>
<feature type="transmembrane region" description="Helical" evidence="1">
    <location>
        <begin position="241"/>
        <end position="265"/>
    </location>
</feature>
<dbReference type="KEGG" id="cel:CELE_C17E7.2"/>
<dbReference type="RefSeq" id="NP_504079.2">
    <property type="nucleotide sequence ID" value="NM_071678.2"/>
</dbReference>
<feature type="transmembrane region" description="Helical" evidence="1">
    <location>
        <begin position="277"/>
        <end position="299"/>
    </location>
</feature>
<gene>
    <name evidence="2 4" type="primary">srh-190</name>
    <name evidence="4" type="ORF">C17E7.2</name>
    <name evidence="2" type="ORF">CELE_C17E7.2</name>
</gene>
<dbReference type="UCSC" id="C17E7.2">
    <property type="organism name" value="c. elegans"/>
</dbReference>
<dbReference type="FunCoup" id="O16397">
    <property type="interactions" value="1"/>
</dbReference>
<dbReference type="HOGENOM" id="CLU_042960_2_2_1"/>
<dbReference type="InterPro" id="IPR019422">
    <property type="entry name" value="7TM_GPCR_serpentine_rcpt_Srh"/>
</dbReference>
<dbReference type="CTD" id="182728"/>
<reference evidence="2 3" key="1">
    <citation type="journal article" date="1998" name="Science">
        <title>Genome sequence of the nematode C. elegans: a platform for investigating biology.</title>
        <authorList>
            <consortium name="The C. elegans sequencing consortium"/>
            <person name="Sulson J.E."/>
            <person name="Waterston R."/>
        </authorList>
    </citation>
    <scope>NUCLEOTIDE SEQUENCE [LARGE SCALE GENOMIC DNA]</scope>
    <source>
        <strain evidence="2 3">Bristol N2</strain>
    </source>
</reference>
<dbReference type="PANTHER" id="PTHR22941:SF2">
    <property type="entry name" value="SERPENTINE RECEPTOR, CLASS H-RELATED"/>
    <property type="match status" value="1"/>
</dbReference>
<accession>O16397</accession>
<dbReference type="Pfam" id="PF10318">
    <property type="entry name" value="7TM_GPCR_Srh"/>
    <property type="match status" value="1"/>
</dbReference>
<evidence type="ECO:0000256" key="1">
    <source>
        <dbReference type="SAM" id="Phobius"/>
    </source>
</evidence>
<feature type="transmembrane region" description="Helical" evidence="1">
    <location>
        <begin position="197"/>
        <end position="220"/>
    </location>
</feature>
<evidence type="ECO:0000313" key="2">
    <source>
        <dbReference type="EMBL" id="CCD64867.1"/>
    </source>
</evidence>
<protein>
    <submittedName>
        <fullName evidence="2">Serpentine Receptor, class H</fullName>
    </submittedName>
</protein>
<dbReference type="PhylomeDB" id="O16397"/>
<keyword evidence="1" id="KW-0472">Membrane</keyword>
<feature type="transmembrane region" description="Helical" evidence="1">
    <location>
        <begin position="20"/>
        <end position="41"/>
    </location>
</feature>
<dbReference type="Bgee" id="WBGene00005404">
    <property type="expression patterns" value="Expressed in larva"/>
</dbReference>